<organism evidence="1 2">
    <name type="scientific">Mytilus galloprovincialis</name>
    <name type="common">Mediterranean mussel</name>
    <dbReference type="NCBI Taxonomy" id="29158"/>
    <lineage>
        <taxon>Eukaryota</taxon>
        <taxon>Metazoa</taxon>
        <taxon>Spiralia</taxon>
        <taxon>Lophotrochozoa</taxon>
        <taxon>Mollusca</taxon>
        <taxon>Bivalvia</taxon>
        <taxon>Autobranchia</taxon>
        <taxon>Pteriomorphia</taxon>
        <taxon>Mytilida</taxon>
        <taxon>Mytiloidea</taxon>
        <taxon>Mytilidae</taxon>
        <taxon>Mytilinae</taxon>
        <taxon>Mytilus</taxon>
    </lineage>
</organism>
<protein>
    <submittedName>
        <fullName evidence="1">Uncharacterized protein</fullName>
    </submittedName>
</protein>
<dbReference type="AlphaFoldDB" id="A0A3L5TVH4"/>
<evidence type="ECO:0000313" key="2">
    <source>
        <dbReference type="Proteomes" id="UP000266721"/>
    </source>
</evidence>
<sequence>LQTIVCYKLENCTVPFVVTSTAGIPTVKIGQTDPDIVATGPSTPTQIKGTNSYKTEITINPTNKGEKLACVQT</sequence>
<feature type="non-terminal residue" evidence="1">
    <location>
        <position position="73"/>
    </location>
</feature>
<evidence type="ECO:0000313" key="1">
    <source>
        <dbReference type="EMBL" id="OPL33934.1"/>
    </source>
</evidence>
<gene>
    <name evidence="1" type="ORF">AM593_09040</name>
</gene>
<dbReference type="Proteomes" id="UP000266721">
    <property type="component" value="Unassembled WGS sequence"/>
</dbReference>
<reference evidence="1 2" key="1">
    <citation type="journal article" date="2016" name="PLoS ONE">
        <title>A First Insight into the Genome of the Filter-Feeder Mussel Mytilus galloprovincialis.</title>
        <authorList>
            <person name="Murgarella M."/>
            <person name="Puiu D."/>
            <person name="Novoa B."/>
            <person name="Figueras A."/>
            <person name="Posada D."/>
            <person name="Canchaya C."/>
        </authorList>
    </citation>
    <scope>NUCLEOTIDE SEQUENCE [LARGE SCALE GENOMIC DNA]</scope>
    <source>
        <tissue evidence="1">Muscle</tissue>
    </source>
</reference>
<accession>A0A3L5TVH4</accession>
<dbReference type="EMBL" id="KV581126">
    <property type="protein sequence ID" value="OPL33934.1"/>
    <property type="molecule type" value="Genomic_DNA"/>
</dbReference>
<comment type="caution">
    <text evidence="1">The sequence shown here is derived from an EMBL/GenBank/DDBJ whole genome shotgun (WGS) entry which is preliminary data.</text>
</comment>
<name>A0A3L5TVH4_MYTGA</name>
<proteinExistence type="predicted"/>
<keyword evidence="2" id="KW-1185">Reference proteome</keyword>
<feature type="non-terminal residue" evidence="1">
    <location>
        <position position="1"/>
    </location>
</feature>